<dbReference type="AlphaFoldDB" id="A0A2S7T2A2"/>
<sequence length="271" mass="29257">MSSYSGKVYVITGGSSGIGKALAQDALSKGAFVAVCGRDAQKLQAGFGATDKNLLCVKADVSIEQDCIALMEAVIAKWGRIDVLINNAGISMRALFEELDLKVLKELMDINFWGTVYCSKYALPAIKKSKGTIAAVSSIAGFRGLPCRTGYSASKFAMQGFMESLRTELLHTGVNVMWVCPGFIASNIRNVARGADGHAQKETPLDESKLMSAEECASIILKGIDKRKRTIVMTGQGKLTVLINKLFPSLADNMVYKHFLNEPDSPLKGYN</sequence>
<reference evidence="5 6" key="1">
    <citation type="submission" date="2018-01" db="EMBL/GenBank/DDBJ databases">
        <title>A novel member of the phylum Bacteroidetes isolated from glacier ice.</title>
        <authorList>
            <person name="Liu Q."/>
            <person name="Xin Y.-H."/>
        </authorList>
    </citation>
    <scope>NUCLEOTIDE SEQUENCE [LARGE SCALE GENOMIC DNA]</scope>
    <source>
        <strain evidence="5 6">RB1R16</strain>
    </source>
</reference>
<dbReference type="PRINTS" id="PR00081">
    <property type="entry name" value="GDHRDH"/>
</dbReference>
<protein>
    <submittedName>
        <fullName evidence="5">Short chain dehydrogenase</fullName>
    </submittedName>
</protein>
<comment type="caution">
    <text evidence="5">The sequence shown here is derived from an EMBL/GenBank/DDBJ whole genome shotgun (WGS) entry which is preliminary data.</text>
</comment>
<dbReference type="GO" id="GO:0016020">
    <property type="term" value="C:membrane"/>
    <property type="evidence" value="ECO:0007669"/>
    <property type="project" value="TreeGrafter"/>
</dbReference>
<dbReference type="InterPro" id="IPR036291">
    <property type="entry name" value="NAD(P)-bd_dom_sf"/>
</dbReference>
<dbReference type="GO" id="GO:0016491">
    <property type="term" value="F:oxidoreductase activity"/>
    <property type="evidence" value="ECO:0007669"/>
    <property type="project" value="UniProtKB-KW"/>
</dbReference>
<name>A0A2S7T2A2_9BACT</name>
<evidence type="ECO:0000259" key="4">
    <source>
        <dbReference type="SMART" id="SM00822"/>
    </source>
</evidence>
<dbReference type="PANTHER" id="PTHR44196">
    <property type="entry name" value="DEHYDROGENASE/REDUCTASE SDR FAMILY MEMBER 7B"/>
    <property type="match status" value="1"/>
</dbReference>
<organism evidence="5 6">
    <name type="scientific">Flavipsychrobacter stenotrophus</name>
    <dbReference type="NCBI Taxonomy" id="2077091"/>
    <lineage>
        <taxon>Bacteria</taxon>
        <taxon>Pseudomonadati</taxon>
        <taxon>Bacteroidota</taxon>
        <taxon>Chitinophagia</taxon>
        <taxon>Chitinophagales</taxon>
        <taxon>Chitinophagaceae</taxon>
        <taxon>Flavipsychrobacter</taxon>
    </lineage>
</organism>
<proteinExistence type="inferred from homology"/>
<feature type="domain" description="Ketoreductase" evidence="4">
    <location>
        <begin position="7"/>
        <end position="183"/>
    </location>
</feature>
<dbReference type="InterPro" id="IPR002347">
    <property type="entry name" value="SDR_fam"/>
</dbReference>
<evidence type="ECO:0000256" key="1">
    <source>
        <dbReference type="ARBA" id="ARBA00006484"/>
    </source>
</evidence>
<keyword evidence="6" id="KW-1185">Reference proteome</keyword>
<evidence type="ECO:0000256" key="3">
    <source>
        <dbReference type="RuleBase" id="RU000363"/>
    </source>
</evidence>
<dbReference type="SMART" id="SM00822">
    <property type="entry name" value="PKS_KR"/>
    <property type="match status" value="1"/>
</dbReference>
<dbReference type="InterPro" id="IPR020904">
    <property type="entry name" value="Sc_DH/Rdtase_CS"/>
</dbReference>
<dbReference type="Proteomes" id="UP000239872">
    <property type="component" value="Unassembled WGS sequence"/>
</dbReference>
<dbReference type="Pfam" id="PF00106">
    <property type="entry name" value="adh_short"/>
    <property type="match status" value="1"/>
</dbReference>
<dbReference type="Gene3D" id="3.40.50.720">
    <property type="entry name" value="NAD(P)-binding Rossmann-like Domain"/>
    <property type="match status" value="1"/>
</dbReference>
<evidence type="ECO:0000313" key="6">
    <source>
        <dbReference type="Proteomes" id="UP000239872"/>
    </source>
</evidence>
<dbReference type="SUPFAM" id="SSF51735">
    <property type="entry name" value="NAD(P)-binding Rossmann-fold domains"/>
    <property type="match status" value="1"/>
</dbReference>
<evidence type="ECO:0000313" key="5">
    <source>
        <dbReference type="EMBL" id="PQJ12886.1"/>
    </source>
</evidence>
<dbReference type="PRINTS" id="PR00080">
    <property type="entry name" value="SDRFAMILY"/>
</dbReference>
<dbReference type="EMBL" id="PPSL01000001">
    <property type="protein sequence ID" value="PQJ12886.1"/>
    <property type="molecule type" value="Genomic_DNA"/>
</dbReference>
<dbReference type="PANTHER" id="PTHR44196:SF1">
    <property type="entry name" value="DEHYDROGENASE_REDUCTASE SDR FAMILY MEMBER 7B"/>
    <property type="match status" value="1"/>
</dbReference>
<dbReference type="OrthoDB" id="822355at2"/>
<gene>
    <name evidence="5" type="ORF">CJD36_003835</name>
</gene>
<comment type="similarity">
    <text evidence="1 3">Belongs to the short-chain dehydrogenases/reductases (SDR) family.</text>
</comment>
<keyword evidence="2" id="KW-0560">Oxidoreductase</keyword>
<accession>A0A2S7T2A2</accession>
<evidence type="ECO:0000256" key="2">
    <source>
        <dbReference type="ARBA" id="ARBA00023002"/>
    </source>
</evidence>
<dbReference type="PROSITE" id="PS00061">
    <property type="entry name" value="ADH_SHORT"/>
    <property type="match status" value="1"/>
</dbReference>
<dbReference type="NCBIfam" id="NF004825">
    <property type="entry name" value="PRK06181.1"/>
    <property type="match status" value="1"/>
</dbReference>
<dbReference type="InterPro" id="IPR057326">
    <property type="entry name" value="KR_dom"/>
</dbReference>